<dbReference type="InterPro" id="IPR036179">
    <property type="entry name" value="Ig-like_dom_sf"/>
</dbReference>
<feature type="non-terminal residue" evidence="3">
    <location>
        <position position="1"/>
    </location>
</feature>
<dbReference type="SMART" id="SM00409">
    <property type="entry name" value="IG"/>
    <property type="match status" value="1"/>
</dbReference>
<proteinExistence type="predicted"/>
<dbReference type="InterPro" id="IPR003599">
    <property type="entry name" value="Ig_sub"/>
</dbReference>
<dbReference type="InParanoid" id="A0A7R8UY33"/>
<evidence type="ECO:0000259" key="2">
    <source>
        <dbReference type="PROSITE" id="PS50835"/>
    </source>
</evidence>
<dbReference type="EMBL" id="LR899012">
    <property type="protein sequence ID" value="CAD7089239.1"/>
    <property type="molecule type" value="Genomic_DNA"/>
</dbReference>
<feature type="domain" description="Ig-like" evidence="2">
    <location>
        <begin position="44"/>
        <end position="130"/>
    </location>
</feature>
<sequence length="184" mass="20328">CGKPATGDQDNDYPVQNDDDYQYDDDNSSPHSKAPVEVLKSTVPPVLVRTEYMKQVQPGEDAVLECPVKNLSHTNVVMWKNGTTVIAQSVKTTNNRVSVDNNYTLTIHKTNEWDSQTYTCIIYPQELKVNAKLTVGGNQQSEKQSGTSTTPSPSSGERVSSTYFTFLLSSVMTSLLCANSVRRI</sequence>
<dbReference type="AlphaFoldDB" id="A0A7R8UY33"/>
<evidence type="ECO:0000256" key="1">
    <source>
        <dbReference type="SAM" id="MobiDB-lite"/>
    </source>
</evidence>
<dbReference type="PROSITE" id="PS50835">
    <property type="entry name" value="IG_LIKE"/>
    <property type="match status" value="1"/>
</dbReference>
<gene>
    <name evidence="3" type="ORF">HERILL_LOCUS11807</name>
</gene>
<dbReference type="Proteomes" id="UP000594454">
    <property type="component" value="Chromosome 4"/>
</dbReference>
<dbReference type="Gene3D" id="2.60.40.10">
    <property type="entry name" value="Immunoglobulins"/>
    <property type="match status" value="1"/>
</dbReference>
<protein>
    <recommendedName>
        <fullName evidence="2">Ig-like domain-containing protein</fullName>
    </recommendedName>
</protein>
<reference evidence="3 4" key="1">
    <citation type="submission" date="2020-11" db="EMBL/GenBank/DDBJ databases">
        <authorList>
            <person name="Wallbank WR R."/>
            <person name="Pardo Diaz C."/>
            <person name="Kozak K."/>
            <person name="Martin S."/>
            <person name="Jiggins C."/>
            <person name="Moest M."/>
            <person name="Warren A I."/>
            <person name="Generalovic N T."/>
            <person name="Byers J.R.P. K."/>
            <person name="Montejo-Kovacevich G."/>
            <person name="Yen C E."/>
        </authorList>
    </citation>
    <scope>NUCLEOTIDE SEQUENCE [LARGE SCALE GENOMIC DNA]</scope>
</reference>
<organism evidence="3 4">
    <name type="scientific">Hermetia illucens</name>
    <name type="common">Black soldier fly</name>
    <dbReference type="NCBI Taxonomy" id="343691"/>
    <lineage>
        <taxon>Eukaryota</taxon>
        <taxon>Metazoa</taxon>
        <taxon>Ecdysozoa</taxon>
        <taxon>Arthropoda</taxon>
        <taxon>Hexapoda</taxon>
        <taxon>Insecta</taxon>
        <taxon>Pterygota</taxon>
        <taxon>Neoptera</taxon>
        <taxon>Endopterygota</taxon>
        <taxon>Diptera</taxon>
        <taxon>Brachycera</taxon>
        <taxon>Stratiomyomorpha</taxon>
        <taxon>Stratiomyidae</taxon>
        <taxon>Hermetiinae</taxon>
        <taxon>Hermetia</taxon>
    </lineage>
</organism>
<dbReference type="OrthoDB" id="8002045at2759"/>
<dbReference type="CDD" id="cd00096">
    <property type="entry name" value="Ig"/>
    <property type="match status" value="1"/>
</dbReference>
<dbReference type="InterPro" id="IPR013783">
    <property type="entry name" value="Ig-like_fold"/>
</dbReference>
<feature type="compositionally biased region" description="Low complexity" evidence="1">
    <location>
        <begin position="145"/>
        <end position="156"/>
    </location>
</feature>
<evidence type="ECO:0000313" key="3">
    <source>
        <dbReference type="EMBL" id="CAD7089239.1"/>
    </source>
</evidence>
<feature type="region of interest" description="Disordered" evidence="1">
    <location>
        <begin position="136"/>
        <end position="158"/>
    </location>
</feature>
<name>A0A7R8UY33_HERIL</name>
<keyword evidence="4" id="KW-1185">Reference proteome</keyword>
<feature type="region of interest" description="Disordered" evidence="1">
    <location>
        <begin position="1"/>
        <end position="34"/>
    </location>
</feature>
<feature type="compositionally biased region" description="Acidic residues" evidence="1">
    <location>
        <begin position="17"/>
        <end position="27"/>
    </location>
</feature>
<dbReference type="SUPFAM" id="SSF48726">
    <property type="entry name" value="Immunoglobulin"/>
    <property type="match status" value="1"/>
</dbReference>
<dbReference type="InterPro" id="IPR007110">
    <property type="entry name" value="Ig-like_dom"/>
</dbReference>
<dbReference type="Pfam" id="PF00047">
    <property type="entry name" value="ig"/>
    <property type="match status" value="1"/>
</dbReference>
<evidence type="ECO:0000313" key="4">
    <source>
        <dbReference type="Proteomes" id="UP000594454"/>
    </source>
</evidence>
<accession>A0A7R8UY33</accession>
<dbReference type="InterPro" id="IPR013151">
    <property type="entry name" value="Immunoglobulin_dom"/>
</dbReference>